<dbReference type="PATRIC" id="fig|883066.3.peg.690"/>
<name>K9EFB0_9ACTO</name>
<evidence type="ECO:0000313" key="8">
    <source>
        <dbReference type="Proteomes" id="UP000009888"/>
    </source>
</evidence>
<accession>K9EFB0</accession>
<protein>
    <recommendedName>
        <fullName evidence="9">ABC transporter substrate-binding protein</fullName>
    </recommendedName>
</protein>
<keyword evidence="8" id="KW-1185">Reference proteome</keyword>
<dbReference type="InterPro" id="IPR050490">
    <property type="entry name" value="Bact_solute-bd_prot1"/>
</dbReference>
<dbReference type="AlphaFoldDB" id="K9EFB0"/>
<feature type="chain" id="PRO_5039310856" description="ABC transporter substrate-binding protein" evidence="6">
    <location>
        <begin position="22"/>
        <end position="467"/>
    </location>
</feature>
<dbReference type="HOGENOM" id="CLU_031285_10_2_11"/>
<dbReference type="InterPro" id="IPR006059">
    <property type="entry name" value="SBP"/>
</dbReference>
<evidence type="ECO:0008006" key="9">
    <source>
        <dbReference type="Google" id="ProtNLM"/>
    </source>
</evidence>
<evidence type="ECO:0000256" key="5">
    <source>
        <dbReference type="ARBA" id="ARBA00023288"/>
    </source>
</evidence>
<keyword evidence="1" id="KW-1003">Cell membrane</keyword>
<proteinExistence type="predicted"/>
<dbReference type="STRING" id="202789.GCA_001457435_01461"/>
<dbReference type="EMBL" id="AGWL01000002">
    <property type="protein sequence ID" value="EKU95884.1"/>
    <property type="molecule type" value="Genomic_DNA"/>
</dbReference>
<comment type="caution">
    <text evidence="7">The sequence shown here is derived from an EMBL/GenBank/DDBJ whole genome shotgun (WGS) entry which is preliminary data.</text>
</comment>
<feature type="signal peptide" evidence="6">
    <location>
        <begin position="1"/>
        <end position="21"/>
    </location>
</feature>
<keyword evidence="5" id="KW-0449">Lipoprotein</keyword>
<dbReference type="Proteomes" id="UP000009888">
    <property type="component" value="Unassembled WGS sequence"/>
</dbReference>
<sequence>MKYRKFTAVAGAVMALSLGLAGCSSNGSGDTNSESGIPKPAVSCDIPAQNIDASKIDTSKVEGEITFQTQGLQADFAPFFKQKIAEFEAANPGTKINWTDQGGGTGFDQAITSQAANCQMADVVNVASSSILALSTANLLMDLDVKAPGIGDKFISTIWDSTALGAQDHHTALPWYFGPYVTTYNKQVFERAGLDPTTPPKTMEDMLDQADKVAAAKTGDYAIYGSPDWYLVAQLHGMGIELLNKDHTAFDFADNETAINYVQRLSDLYKNGGIPHDSLTGQPDPGQAYADGNLAFGTPNASYLKAVRDNNRQVYENTGIGQFPTNPDVAPVFEGQYVAVSVTTKNAPLSVKFAEFITNAENQYAWAHDGGAIVFPSVGEALDKIVAEPPTFADDPVFQEAYGEAAKAAKNAEAYLDIFYVNGAVQSALVENVNAAIRGEVAPADALQSAQKEMNRLLDELNADRQG</sequence>
<gene>
    <name evidence="7" type="ORF">HMPREF9233_00671</name>
</gene>
<keyword evidence="2 6" id="KW-0732">Signal</keyword>
<dbReference type="Pfam" id="PF01547">
    <property type="entry name" value="SBP_bac_1"/>
    <property type="match status" value="1"/>
</dbReference>
<reference evidence="7 8" key="1">
    <citation type="submission" date="2012-09" db="EMBL/GenBank/DDBJ databases">
        <title>The Genome Sequence of Actinobaculum massiliae ACS-171-V-COL2.</title>
        <authorList>
            <consortium name="The Broad Institute Genome Sequencing Platform"/>
            <person name="Earl A."/>
            <person name="Ward D."/>
            <person name="Feldgarden M."/>
            <person name="Gevers D."/>
            <person name="Saerens B."/>
            <person name="Vaneechoutte M."/>
            <person name="Walker B."/>
            <person name="Young S.K."/>
            <person name="Zeng Q."/>
            <person name="Gargeya S."/>
            <person name="Fitzgerald M."/>
            <person name="Haas B."/>
            <person name="Abouelleil A."/>
            <person name="Alvarado L."/>
            <person name="Arachchi H.M."/>
            <person name="Berlin A."/>
            <person name="Chapman S.B."/>
            <person name="Goldberg J."/>
            <person name="Griggs A."/>
            <person name="Gujja S."/>
            <person name="Hansen M."/>
            <person name="Howarth C."/>
            <person name="Imamovic A."/>
            <person name="Larimer J."/>
            <person name="McCowen C."/>
            <person name="Montmayeur A."/>
            <person name="Murphy C."/>
            <person name="Neiman D."/>
            <person name="Pearson M."/>
            <person name="Priest M."/>
            <person name="Roberts A."/>
            <person name="Saif S."/>
            <person name="Shea T."/>
            <person name="Sisk P."/>
            <person name="Sykes S."/>
            <person name="Wortman J."/>
            <person name="Nusbaum C."/>
            <person name="Birren B."/>
        </authorList>
    </citation>
    <scope>NUCLEOTIDE SEQUENCE [LARGE SCALE GENOMIC DNA]</scope>
    <source>
        <strain evidence="8">ACS-171-V-Col2</strain>
    </source>
</reference>
<dbReference type="PANTHER" id="PTHR43649">
    <property type="entry name" value="ARABINOSE-BINDING PROTEIN-RELATED"/>
    <property type="match status" value="1"/>
</dbReference>
<dbReference type="Gene3D" id="3.40.190.10">
    <property type="entry name" value="Periplasmic binding protein-like II"/>
    <property type="match status" value="1"/>
</dbReference>
<evidence type="ECO:0000313" key="7">
    <source>
        <dbReference type="EMBL" id="EKU95884.1"/>
    </source>
</evidence>
<organism evidence="7 8">
    <name type="scientific">Actinobaculum massiliense ACS-171-V-Col2</name>
    <dbReference type="NCBI Taxonomy" id="883066"/>
    <lineage>
        <taxon>Bacteria</taxon>
        <taxon>Bacillati</taxon>
        <taxon>Actinomycetota</taxon>
        <taxon>Actinomycetes</taxon>
        <taxon>Actinomycetales</taxon>
        <taxon>Actinomycetaceae</taxon>
        <taxon>Actinobaculum</taxon>
    </lineage>
</organism>
<evidence type="ECO:0000256" key="4">
    <source>
        <dbReference type="ARBA" id="ARBA00023139"/>
    </source>
</evidence>
<keyword evidence="3" id="KW-0472">Membrane</keyword>
<keyword evidence="4" id="KW-0564">Palmitate</keyword>
<dbReference type="SUPFAM" id="SSF53850">
    <property type="entry name" value="Periplasmic binding protein-like II"/>
    <property type="match status" value="1"/>
</dbReference>
<evidence type="ECO:0000256" key="1">
    <source>
        <dbReference type="ARBA" id="ARBA00022475"/>
    </source>
</evidence>
<dbReference type="RefSeq" id="WP_007000877.1">
    <property type="nucleotide sequence ID" value="NZ_JH992955.1"/>
</dbReference>
<evidence type="ECO:0000256" key="3">
    <source>
        <dbReference type="ARBA" id="ARBA00023136"/>
    </source>
</evidence>
<dbReference type="PANTHER" id="PTHR43649:SF33">
    <property type="entry name" value="POLYGALACTURONAN_RHAMNOGALACTURONAN-BINDING PROTEIN YTCQ"/>
    <property type="match status" value="1"/>
</dbReference>
<evidence type="ECO:0000256" key="6">
    <source>
        <dbReference type="SAM" id="SignalP"/>
    </source>
</evidence>
<dbReference type="PROSITE" id="PS51257">
    <property type="entry name" value="PROKAR_LIPOPROTEIN"/>
    <property type="match status" value="1"/>
</dbReference>
<dbReference type="eggNOG" id="COG1653">
    <property type="taxonomic scope" value="Bacteria"/>
</dbReference>
<evidence type="ECO:0000256" key="2">
    <source>
        <dbReference type="ARBA" id="ARBA00022729"/>
    </source>
</evidence>